<gene>
    <name evidence="1" type="ORF">QRX50_19590</name>
</gene>
<accession>A0A9Y2IMG7</accession>
<proteinExistence type="predicted"/>
<evidence type="ECO:0000313" key="1">
    <source>
        <dbReference type="EMBL" id="WIX82822.1"/>
    </source>
</evidence>
<dbReference type="Proteomes" id="UP001236014">
    <property type="component" value="Chromosome"/>
</dbReference>
<keyword evidence="2" id="KW-1185">Reference proteome</keyword>
<name>A0A9Y2IMG7_9PSEU</name>
<dbReference type="RefSeq" id="WP_285973387.1">
    <property type="nucleotide sequence ID" value="NZ_CP127294.1"/>
</dbReference>
<reference evidence="1 2" key="1">
    <citation type="submission" date="2023-06" db="EMBL/GenBank/DDBJ databases">
        <authorList>
            <person name="Oyuntsetseg B."/>
            <person name="Kim S.B."/>
        </authorList>
    </citation>
    <scope>NUCLEOTIDE SEQUENCE [LARGE SCALE GENOMIC DNA]</scope>
    <source>
        <strain evidence="1 2">2-15</strain>
    </source>
</reference>
<evidence type="ECO:0000313" key="2">
    <source>
        <dbReference type="Proteomes" id="UP001236014"/>
    </source>
</evidence>
<protein>
    <submittedName>
        <fullName evidence="1">Uncharacterized protein</fullName>
    </submittedName>
</protein>
<dbReference type="AlphaFoldDB" id="A0A9Y2IMG7"/>
<dbReference type="EMBL" id="CP127294">
    <property type="protein sequence ID" value="WIX82822.1"/>
    <property type="molecule type" value="Genomic_DNA"/>
</dbReference>
<organism evidence="1 2">
    <name type="scientific">Amycolatopsis carbonis</name>
    <dbReference type="NCBI Taxonomy" id="715471"/>
    <lineage>
        <taxon>Bacteria</taxon>
        <taxon>Bacillati</taxon>
        <taxon>Actinomycetota</taxon>
        <taxon>Actinomycetes</taxon>
        <taxon>Pseudonocardiales</taxon>
        <taxon>Pseudonocardiaceae</taxon>
        <taxon>Amycolatopsis</taxon>
    </lineage>
</organism>
<dbReference type="KEGG" id="acab:QRX50_19590"/>
<sequence>MTSIVHLLDGACTAILDGYHDGRKHPAELHVSDSAFATISRLKQVEVSRGNPLMLLDLVVVADPSLRGEATTVTWQRNPGQEQQC</sequence>